<keyword evidence="2" id="KW-1185">Reference proteome</keyword>
<reference evidence="2" key="1">
    <citation type="journal article" date="2022" name="Mol. Ecol. Resour.">
        <title>The genomes of chicory, endive, great burdock and yacon provide insights into Asteraceae palaeo-polyploidization history and plant inulin production.</title>
        <authorList>
            <person name="Fan W."/>
            <person name="Wang S."/>
            <person name="Wang H."/>
            <person name="Wang A."/>
            <person name="Jiang F."/>
            <person name="Liu H."/>
            <person name="Zhao H."/>
            <person name="Xu D."/>
            <person name="Zhang Y."/>
        </authorList>
    </citation>
    <scope>NUCLEOTIDE SEQUENCE [LARGE SCALE GENOMIC DNA]</scope>
    <source>
        <strain evidence="2">cv. Niubang</strain>
    </source>
</reference>
<evidence type="ECO:0000313" key="2">
    <source>
        <dbReference type="Proteomes" id="UP001055879"/>
    </source>
</evidence>
<reference evidence="1 2" key="2">
    <citation type="journal article" date="2022" name="Mol. Ecol. Resour.">
        <title>The genomes of chicory, endive, great burdock and yacon provide insights into Asteraceae paleo-polyploidization history and plant inulin production.</title>
        <authorList>
            <person name="Fan W."/>
            <person name="Wang S."/>
            <person name="Wang H."/>
            <person name="Wang A."/>
            <person name="Jiang F."/>
            <person name="Liu H."/>
            <person name="Zhao H."/>
            <person name="Xu D."/>
            <person name="Zhang Y."/>
        </authorList>
    </citation>
    <scope>NUCLEOTIDE SEQUENCE [LARGE SCALE GENOMIC DNA]</scope>
    <source>
        <strain evidence="2">cv. Niubang</strain>
    </source>
</reference>
<dbReference type="EMBL" id="CM042057">
    <property type="protein sequence ID" value="KAI3692608.1"/>
    <property type="molecule type" value="Genomic_DNA"/>
</dbReference>
<dbReference type="Proteomes" id="UP001055879">
    <property type="component" value="Linkage Group LG11"/>
</dbReference>
<name>A0ACB8Z4S2_ARCLA</name>
<comment type="caution">
    <text evidence="1">The sequence shown here is derived from an EMBL/GenBank/DDBJ whole genome shotgun (WGS) entry which is preliminary data.</text>
</comment>
<sequence length="467" mass="52483">MAMVTHLGFFQPQRQCTEISSKLFKDLEKKRKEKAQLVYESKKQLNKLCAKGEKAAEEKLGSQLKILLLLPTKAGDDERYYKRINDVDRSQLFFEASGEAVLLDCCFQGESAAFTSDCSITRYSLGNLFNHLLLWNLLISWDKLHESKSIIVTTGCGRAPPYVLDRSWDIDQDTSKVSVLEEDHVTDGSRCWLLVVLVSEPVIPAIPELFKTWTKVFGFKPLEESKRRAMKCTSMMVFPGTNMLHKPLLNNQFANKNLGSATVSDDKAMETKASNATDFEQMEEATHLESETATVMSEIPVEHVPCDSDVRHCDDSAHGHEFESLKDVGVNQLVEPELGIDENVGKIRFDFNLQPAADMQTMDDDESVSNDCKNRFEPSESRAHDSKSCAAQPLVLSWKRYDCLSLLELVVSEIIYKQVAYPFLNLTYPSSPLSYFFVALFAGKQCLIKRQPGKSAGNASGKGKEKV</sequence>
<gene>
    <name evidence="1" type="ORF">L6452_32428</name>
</gene>
<proteinExistence type="predicted"/>
<accession>A0ACB8Z4S2</accession>
<protein>
    <submittedName>
        <fullName evidence="1">Uncharacterized protein</fullName>
    </submittedName>
</protein>
<evidence type="ECO:0000313" key="1">
    <source>
        <dbReference type="EMBL" id="KAI3692608.1"/>
    </source>
</evidence>
<organism evidence="1 2">
    <name type="scientific">Arctium lappa</name>
    <name type="common">Greater burdock</name>
    <name type="synonym">Lappa major</name>
    <dbReference type="NCBI Taxonomy" id="4217"/>
    <lineage>
        <taxon>Eukaryota</taxon>
        <taxon>Viridiplantae</taxon>
        <taxon>Streptophyta</taxon>
        <taxon>Embryophyta</taxon>
        <taxon>Tracheophyta</taxon>
        <taxon>Spermatophyta</taxon>
        <taxon>Magnoliopsida</taxon>
        <taxon>eudicotyledons</taxon>
        <taxon>Gunneridae</taxon>
        <taxon>Pentapetalae</taxon>
        <taxon>asterids</taxon>
        <taxon>campanulids</taxon>
        <taxon>Asterales</taxon>
        <taxon>Asteraceae</taxon>
        <taxon>Carduoideae</taxon>
        <taxon>Cardueae</taxon>
        <taxon>Arctiinae</taxon>
        <taxon>Arctium</taxon>
    </lineage>
</organism>